<dbReference type="SUPFAM" id="SSF53639">
    <property type="entry name" value="AraD/HMP-PK domain-like"/>
    <property type="match status" value="1"/>
</dbReference>
<dbReference type="RefSeq" id="WP_279241700.1">
    <property type="nucleotide sequence ID" value="NZ_CP036501.1"/>
</dbReference>
<dbReference type="Proteomes" id="UP001317963">
    <property type="component" value="Chromosome"/>
</dbReference>
<proteinExistence type="inferred from homology"/>
<name>A0ABY6Q8H1_9GAMM</name>
<keyword evidence="4" id="KW-1185">Reference proteome</keyword>
<dbReference type="Pfam" id="PF00596">
    <property type="entry name" value="Aldolase_II"/>
    <property type="match status" value="1"/>
</dbReference>
<dbReference type="InterPro" id="IPR001303">
    <property type="entry name" value="Aldolase_II/adducin_N"/>
</dbReference>
<sequence>MNQHVNSLIMNADENMGHVERSPADEQLFRKQRLAAALRIFGRFGFDEGVAGHITVRDPLDPETFWVNPMGRSFKMMRVSDLIRVDHDGKIVEGSGILNGAAFTIHSQIHAARPDVTAAAHAHSIYGKTWSSLGRLLDPLTQDACAFYGDHALLDDYTGVVVDMTEGERLAATLGDKKAIVLKNHGHLTVGQSVEEATWWYVTMERSCQAQLLAEAAGETKPIPHDMAVHTQKQVGSTLSGWFSGQPLFDVILSEQPELLE</sequence>
<dbReference type="InterPro" id="IPR051017">
    <property type="entry name" value="Aldolase-II_Adducin_sf"/>
</dbReference>
<evidence type="ECO:0000259" key="2">
    <source>
        <dbReference type="SMART" id="SM01007"/>
    </source>
</evidence>
<gene>
    <name evidence="3" type="ORF">E0F26_10950</name>
</gene>
<dbReference type="SMART" id="SM01007">
    <property type="entry name" value="Aldolase_II"/>
    <property type="match status" value="1"/>
</dbReference>
<organism evidence="3 4">
    <name type="scientific">Candidatus Paraluminiphilus aquimaris</name>
    <dbReference type="NCBI Taxonomy" id="2518994"/>
    <lineage>
        <taxon>Bacteria</taxon>
        <taxon>Pseudomonadati</taxon>
        <taxon>Pseudomonadota</taxon>
        <taxon>Gammaproteobacteria</taxon>
        <taxon>Cellvibrionales</taxon>
        <taxon>Halieaceae</taxon>
        <taxon>Candidatus Paraluminiphilus</taxon>
    </lineage>
</organism>
<evidence type="ECO:0000313" key="4">
    <source>
        <dbReference type="Proteomes" id="UP001317963"/>
    </source>
</evidence>
<protein>
    <submittedName>
        <fullName evidence="3">Class II aldolase/adducin family protein</fullName>
    </submittedName>
</protein>
<dbReference type="EMBL" id="CP036501">
    <property type="protein sequence ID" value="UZP75220.1"/>
    <property type="molecule type" value="Genomic_DNA"/>
</dbReference>
<feature type="domain" description="Class II aldolase/adducin N-terminal" evidence="2">
    <location>
        <begin position="32"/>
        <end position="212"/>
    </location>
</feature>
<evidence type="ECO:0000256" key="1">
    <source>
        <dbReference type="ARBA" id="ARBA00037961"/>
    </source>
</evidence>
<accession>A0ABY6Q8H1</accession>
<dbReference type="PANTHER" id="PTHR10672">
    <property type="entry name" value="ADDUCIN"/>
    <property type="match status" value="1"/>
</dbReference>
<reference evidence="3 4" key="1">
    <citation type="submission" date="2019-02" db="EMBL/GenBank/DDBJ databases">
        <title>Halieaceae_genomes.</title>
        <authorList>
            <person name="Li S.-H."/>
        </authorList>
    </citation>
    <scope>NUCLEOTIDE SEQUENCE [LARGE SCALE GENOMIC DNA]</scope>
    <source>
        <strain evidence="3 4">JH123</strain>
    </source>
</reference>
<dbReference type="PANTHER" id="PTHR10672:SF3">
    <property type="entry name" value="PROTEIN HU-LI TAI SHAO"/>
    <property type="match status" value="1"/>
</dbReference>
<comment type="similarity">
    <text evidence="1">Belongs to the aldolase class II family.</text>
</comment>
<dbReference type="InterPro" id="IPR036409">
    <property type="entry name" value="Aldolase_II/adducin_N_sf"/>
</dbReference>
<dbReference type="NCBIfam" id="NF004855">
    <property type="entry name" value="PRK06208.1"/>
    <property type="match status" value="1"/>
</dbReference>
<dbReference type="Gene3D" id="3.40.225.10">
    <property type="entry name" value="Class II aldolase/adducin N-terminal domain"/>
    <property type="match status" value="1"/>
</dbReference>
<evidence type="ECO:0000313" key="3">
    <source>
        <dbReference type="EMBL" id="UZP75220.1"/>
    </source>
</evidence>